<evidence type="ECO:0000256" key="2">
    <source>
        <dbReference type="ARBA" id="ARBA00022679"/>
    </source>
</evidence>
<reference evidence="8" key="1">
    <citation type="submission" date="2021-03" db="EMBL/GenBank/DDBJ databases">
        <authorList>
            <consortium name="Genoscope - CEA"/>
            <person name="William W."/>
        </authorList>
    </citation>
    <scope>NUCLEOTIDE SEQUENCE</scope>
    <source>
        <strain evidence="8">Doubled-haploid Pahang</strain>
    </source>
</reference>
<dbReference type="PANTHER" id="PTHR11006:SF73">
    <property type="entry name" value="PROTEIN ARGININE N-METHYLTRANSFERASE 6"/>
    <property type="match status" value="1"/>
</dbReference>
<dbReference type="Pfam" id="PF13649">
    <property type="entry name" value="Methyltransf_25"/>
    <property type="match status" value="1"/>
</dbReference>
<protein>
    <submittedName>
        <fullName evidence="8">(wild Malaysian banana) hypothetical protein</fullName>
    </submittedName>
</protein>
<dbReference type="GO" id="GO:0006338">
    <property type="term" value="P:chromatin remodeling"/>
    <property type="evidence" value="ECO:0000318"/>
    <property type="project" value="GO_Central"/>
</dbReference>
<dbReference type="PROSITE" id="PS51678">
    <property type="entry name" value="SAM_MT_PRMT"/>
    <property type="match status" value="1"/>
</dbReference>
<dbReference type="GO" id="GO:0042054">
    <property type="term" value="F:histone methyltransferase activity"/>
    <property type="evidence" value="ECO:0000318"/>
    <property type="project" value="GO_Central"/>
</dbReference>
<feature type="region of interest" description="Disordered" evidence="5">
    <location>
        <begin position="27"/>
        <end position="57"/>
    </location>
</feature>
<keyword evidence="2 4" id="KW-0808">Transferase</keyword>
<organism evidence="9 10">
    <name type="scientific">Musa acuminata subsp. malaccensis</name>
    <name type="common">Wild banana</name>
    <name type="synonym">Musa malaccensis</name>
    <dbReference type="NCBI Taxonomy" id="214687"/>
    <lineage>
        <taxon>Eukaryota</taxon>
        <taxon>Viridiplantae</taxon>
        <taxon>Streptophyta</taxon>
        <taxon>Embryophyta</taxon>
        <taxon>Tracheophyta</taxon>
        <taxon>Spermatophyta</taxon>
        <taxon>Magnoliopsida</taxon>
        <taxon>Liliopsida</taxon>
        <taxon>Zingiberales</taxon>
        <taxon>Musaceae</taxon>
        <taxon>Musa</taxon>
    </lineage>
</organism>
<name>A0A804J322_MUSAM</name>
<reference evidence="9" key="2">
    <citation type="submission" date="2021-05" db="UniProtKB">
        <authorList>
            <consortium name="EnsemblPlants"/>
        </authorList>
    </citation>
    <scope>IDENTIFICATION</scope>
    <source>
        <strain evidence="9">subsp. malaccensis</strain>
    </source>
</reference>
<evidence type="ECO:0000256" key="5">
    <source>
        <dbReference type="SAM" id="MobiDB-lite"/>
    </source>
</evidence>
<dbReference type="InterPro" id="IPR029063">
    <property type="entry name" value="SAM-dependent_MTases_sf"/>
</dbReference>
<keyword evidence="1 4" id="KW-0489">Methyltransferase</keyword>
<feature type="domain" description="Protein arginine N-methyltransferase" evidence="7">
    <location>
        <begin position="333"/>
        <end position="407"/>
    </location>
</feature>
<proteinExistence type="predicted"/>
<gene>
    <name evidence="8" type="ORF">GSMUA_262930.1</name>
</gene>
<dbReference type="FunFam" id="3.40.50.150:FF:000016">
    <property type="entry name" value="Protein arginine N-methyltransferase 6"/>
    <property type="match status" value="1"/>
</dbReference>
<dbReference type="EnsemblPlants" id="Ma05_t10620.1">
    <property type="protein sequence ID" value="Ma05_p10620.1"/>
    <property type="gene ID" value="Ma05_g10620"/>
</dbReference>
<dbReference type="InterPro" id="IPR025799">
    <property type="entry name" value="Arg_MeTrfase"/>
</dbReference>
<dbReference type="Gene3D" id="2.70.160.11">
    <property type="entry name" value="Hnrnp arginine n-methyltransferase1"/>
    <property type="match status" value="1"/>
</dbReference>
<evidence type="ECO:0000256" key="4">
    <source>
        <dbReference type="PROSITE-ProRule" id="PRU01015"/>
    </source>
</evidence>
<accession>A0A804J322</accession>
<dbReference type="Pfam" id="PF22528">
    <property type="entry name" value="PRMT_C"/>
    <property type="match status" value="2"/>
</dbReference>
<evidence type="ECO:0000256" key="1">
    <source>
        <dbReference type="ARBA" id="ARBA00022603"/>
    </source>
</evidence>
<dbReference type="Proteomes" id="UP000012960">
    <property type="component" value="Unplaced"/>
</dbReference>
<dbReference type="Gramene" id="Ma05_t10620.1">
    <property type="protein sequence ID" value="Ma05_p10620.1"/>
    <property type="gene ID" value="Ma05_g10620"/>
</dbReference>
<evidence type="ECO:0000313" key="8">
    <source>
        <dbReference type="EMBL" id="CAG1838116.1"/>
    </source>
</evidence>
<dbReference type="InParanoid" id="A0A804J322"/>
<dbReference type="SUPFAM" id="SSF53335">
    <property type="entry name" value="S-adenosyl-L-methionine-dependent methyltransferases"/>
    <property type="match status" value="1"/>
</dbReference>
<dbReference type="PANTHER" id="PTHR11006">
    <property type="entry name" value="PROTEIN ARGININE N-METHYLTRANSFERASE"/>
    <property type="match status" value="1"/>
</dbReference>
<evidence type="ECO:0000259" key="6">
    <source>
        <dbReference type="Pfam" id="PF13649"/>
    </source>
</evidence>
<dbReference type="OrthoDB" id="7848332at2759"/>
<dbReference type="Gene3D" id="3.40.50.150">
    <property type="entry name" value="Vaccinia Virus protein VP39"/>
    <property type="match status" value="1"/>
</dbReference>
<dbReference type="CDD" id="cd02440">
    <property type="entry name" value="AdoMet_MTases"/>
    <property type="match status" value="1"/>
</dbReference>
<evidence type="ECO:0000259" key="7">
    <source>
        <dbReference type="Pfam" id="PF22528"/>
    </source>
</evidence>
<feature type="domain" description="Protein arginine N-methyltransferase" evidence="7">
    <location>
        <begin position="208"/>
        <end position="311"/>
    </location>
</feature>
<dbReference type="GO" id="GO:0032259">
    <property type="term" value="P:methylation"/>
    <property type="evidence" value="ECO:0007669"/>
    <property type="project" value="UniProtKB-KW"/>
</dbReference>
<dbReference type="InterPro" id="IPR055135">
    <property type="entry name" value="PRMT_dom"/>
</dbReference>
<dbReference type="GO" id="GO:0006355">
    <property type="term" value="P:regulation of DNA-templated transcription"/>
    <property type="evidence" value="ECO:0000318"/>
    <property type="project" value="GO_Central"/>
</dbReference>
<evidence type="ECO:0000256" key="3">
    <source>
        <dbReference type="ARBA" id="ARBA00022691"/>
    </source>
</evidence>
<dbReference type="GO" id="GO:0016274">
    <property type="term" value="F:protein-arginine N-methyltransferase activity"/>
    <property type="evidence" value="ECO:0000318"/>
    <property type="project" value="GO_Central"/>
</dbReference>
<evidence type="ECO:0000313" key="9">
    <source>
        <dbReference type="EnsemblPlants" id="Ma05_p10620.1"/>
    </source>
</evidence>
<dbReference type="EMBL" id="HG996470">
    <property type="protein sequence ID" value="CAG1838116.1"/>
    <property type="molecule type" value="Genomic_DNA"/>
</dbReference>
<evidence type="ECO:0000313" key="10">
    <source>
        <dbReference type="Proteomes" id="UP000012960"/>
    </source>
</evidence>
<keyword evidence="3 4" id="KW-0949">S-adenosyl-L-methionine</keyword>
<dbReference type="OMA" id="NERINFW"/>
<feature type="domain" description="Methyltransferase" evidence="6">
    <location>
        <begin position="106"/>
        <end position="202"/>
    </location>
</feature>
<keyword evidence="10" id="KW-1185">Reference proteome</keyword>
<sequence length="418" mass="47141">MMPDENFASSFAARWIEGPGKVSGGGGDGGGFGYWQPRTQHLPQQQQQQQQEGSPAIPPYTDFDRSYFRAYSDIAIHKEMIQDRVRTETYLAAIMKYRHLIFDKVVLDVGCGTGILAIFCAAAGAKRVYAVDASEIAEQARHVVEDNNLSDRVTVLFGRVEDVSINEKVDIIISEWMGYMLLHENMLPSIIFSRDKWLKPGGLILPSHASLFMAPVTYADRYHERIGFWRDVHGIKMSAMLQLAKHSSHREPHIEIIPRENVVTRPILVKDVDCYTVTIQELESVTTRFCVTSTLRAPLHGFAFWFDAAFGGPAVYPSEQHLQLPLMGPVDKISRVLCHKKQEMGSDAEIMLSTAPGKPPTHWKQTMLYLYDPMTLNKGQKIAGCVTVSQSKENRRFLDIHLEFSVGGRTRVKVAEMR</sequence>
<dbReference type="InterPro" id="IPR041698">
    <property type="entry name" value="Methyltransf_25"/>
</dbReference>
<dbReference type="AlphaFoldDB" id="A0A804J322"/>